<gene>
    <name evidence="2" type="ORF">E4U42_000800</name>
</gene>
<sequence length="484" mass="52523">MEARAPRHASVLAGAEFRKSLQRVFDEAKDKHFGGPHDFGHMTRGIVALLRDAQRPRTGRRTGGSWAVRLPDGRAASSRVALPRHELKLSRETTQRLRRADSDKEFLGILLAAQHEQMAKKQTTTTTTTTGERRRKRRARDVVLTSPEQASPAKKTRGRKTGAGASSSSQPVGATSLSVPPFSSPAKRRSGTAAAAAAATSQEPQRAVSEGPAELTLTSGRKVRLVRKASKEGGGQIDSSSRATASSSLAPPQTPTPRRQDDGASDDSPSDSADDTAPTSNASSPMDTDDPDADDAAAHEPATGAQKLTRDMTRLLQSLTRSNKNDGWADKPAMLEWLTLALQRLSQQTTTQTGPGRASRLDSIARHMPDRLAAVDPDRWTGYLAALRRLCRSPAIHDMDYEQRLLRVVAIVYLAEEVDAVARGEWARLEKVLGLCSVIAEAIGPEDEVVDDERKNRWILARRMDLASLRTLMAAGRRCEGLGM</sequence>
<feature type="compositionally biased region" description="Low complexity" evidence="1">
    <location>
        <begin position="275"/>
        <end position="284"/>
    </location>
</feature>
<evidence type="ECO:0000256" key="1">
    <source>
        <dbReference type="SAM" id="MobiDB-lite"/>
    </source>
</evidence>
<dbReference type="AlphaFoldDB" id="A0A8K0NKD0"/>
<feature type="region of interest" description="Disordered" evidence="1">
    <location>
        <begin position="116"/>
        <end position="310"/>
    </location>
</feature>
<organism evidence="2 3">
    <name type="scientific">Claviceps africana</name>
    <dbReference type="NCBI Taxonomy" id="83212"/>
    <lineage>
        <taxon>Eukaryota</taxon>
        <taxon>Fungi</taxon>
        <taxon>Dikarya</taxon>
        <taxon>Ascomycota</taxon>
        <taxon>Pezizomycotina</taxon>
        <taxon>Sordariomycetes</taxon>
        <taxon>Hypocreomycetidae</taxon>
        <taxon>Hypocreales</taxon>
        <taxon>Clavicipitaceae</taxon>
        <taxon>Claviceps</taxon>
    </lineage>
</organism>
<accession>A0A8K0NKD0</accession>
<dbReference type="Proteomes" id="UP000811619">
    <property type="component" value="Unassembled WGS sequence"/>
</dbReference>
<feature type="compositionally biased region" description="Polar residues" evidence="1">
    <location>
        <begin position="164"/>
        <end position="178"/>
    </location>
</feature>
<dbReference type="OrthoDB" id="4868006at2759"/>
<keyword evidence="3" id="KW-1185">Reference proteome</keyword>
<feature type="compositionally biased region" description="Low complexity" evidence="1">
    <location>
        <begin position="239"/>
        <end position="250"/>
    </location>
</feature>
<proteinExistence type="predicted"/>
<reference evidence="2" key="1">
    <citation type="journal article" date="2020" name="bioRxiv">
        <title>Whole genome comparisons of ergot fungi reveals the divergence and evolution of species within the genus Claviceps are the result of varying mechanisms driving genome evolution and host range expansion.</title>
        <authorList>
            <person name="Wyka S.A."/>
            <person name="Mondo S.J."/>
            <person name="Liu M."/>
            <person name="Dettman J."/>
            <person name="Nalam V."/>
            <person name="Broders K.D."/>
        </authorList>
    </citation>
    <scope>NUCLEOTIDE SEQUENCE</scope>
    <source>
        <strain evidence="2">CCC 489</strain>
    </source>
</reference>
<evidence type="ECO:0000313" key="3">
    <source>
        <dbReference type="Proteomes" id="UP000811619"/>
    </source>
</evidence>
<feature type="compositionally biased region" description="Acidic residues" evidence="1">
    <location>
        <begin position="263"/>
        <end position="274"/>
    </location>
</feature>
<evidence type="ECO:0000313" key="2">
    <source>
        <dbReference type="EMBL" id="KAG5928354.1"/>
    </source>
</evidence>
<comment type="caution">
    <text evidence="2">The sequence shown here is derived from an EMBL/GenBank/DDBJ whole genome shotgun (WGS) entry which is preliminary data.</text>
</comment>
<dbReference type="EMBL" id="SRPY01000121">
    <property type="protein sequence ID" value="KAG5928354.1"/>
    <property type="molecule type" value="Genomic_DNA"/>
</dbReference>
<protein>
    <submittedName>
        <fullName evidence="2">Uncharacterized protein</fullName>
    </submittedName>
</protein>
<name>A0A8K0NKD0_9HYPO</name>